<accession>D7LAA0</accession>
<evidence type="ECO:0000313" key="3">
    <source>
        <dbReference type="EMBL" id="EFH60021.1"/>
    </source>
</evidence>
<dbReference type="Proteomes" id="UP000008694">
    <property type="component" value="Unassembled WGS sequence"/>
</dbReference>
<feature type="region of interest" description="Disordered" evidence="2">
    <location>
        <begin position="217"/>
        <end position="267"/>
    </location>
</feature>
<proteinExistence type="predicted"/>
<evidence type="ECO:0000256" key="1">
    <source>
        <dbReference type="SAM" id="Coils"/>
    </source>
</evidence>
<name>D7LAA0_ARALL</name>
<evidence type="ECO:0000313" key="4">
    <source>
        <dbReference type="Proteomes" id="UP000008694"/>
    </source>
</evidence>
<gene>
    <name evidence="3" type="ORF">ARALYDRAFT_673912</name>
</gene>
<protein>
    <submittedName>
        <fullName evidence="3">Predicted protein</fullName>
    </submittedName>
</protein>
<dbReference type="HOGENOM" id="CLU_091134_0_0_1"/>
<reference evidence="4" key="1">
    <citation type="journal article" date="2011" name="Nat. Genet.">
        <title>The Arabidopsis lyrata genome sequence and the basis of rapid genome size change.</title>
        <authorList>
            <person name="Hu T.T."/>
            <person name="Pattyn P."/>
            <person name="Bakker E.G."/>
            <person name="Cao J."/>
            <person name="Cheng J.-F."/>
            <person name="Clark R.M."/>
            <person name="Fahlgren N."/>
            <person name="Fawcett J.A."/>
            <person name="Grimwood J."/>
            <person name="Gundlach H."/>
            <person name="Haberer G."/>
            <person name="Hollister J.D."/>
            <person name="Ossowski S."/>
            <person name="Ottilar R.P."/>
            <person name="Salamov A.A."/>
            <person name="Schneeberger K."/>
            <person name="Spannagl M."/>
            <person name="Wang X."/>
            <person name="Yang L."/>
            <person name="Nasrallah M.E."/>
            <person name="Bergelson J."/>
            <person name="Carrington J.C."/>
            <person name="Gaut B.S."/>
            <person name="Schmutz J."/>
            <person name="Mayer K.F.X."/>
            <person name="Van de Peer Y."/>
            <person name="Grigoriev I.V."/>
            <person name="Nordborg M."/>
            <person name="Weigel D."/>
            <person name="Guo Y.-L."/>
        </authorList>
    </citation>
    <scope>NUCLEOTIDE SEQUENCE [LARGE SCALE GENOMIC DNA]</scope>
    <source>
        <strain evidence="4">cv. MN47</strain>
    </source>
</reference>
<keyword evidence="1" id="KW-0175">Coiled coil</keyword>
<feature type="compositionally biased region" description="Basic and acidic residues" evidence="2">
    <location>
        <begin position="217"/>
        <end position="251"/>
    </location>
</feature>
<feature type="coiled-coil region" evidence="1">
    <location>
        <begin position="67"/>
        <end position="121"/>
    </location>
</feature>
<dbReference type="AlphaFoldDB" id="D7LAA0"/>
<keyword evidence="4" id="KW-1185">Reference proteome</keyword>
<feature type="compositionally biased region" description="Acidic residues" evidence="2">
    <location>
        <begin position="252"/>
        <end position="267"/>
    </location>
</feature>
<dbReference type="EMBL" id="GL348715">
    <property type="protein sequence ID" value="EFH60021.1"/>
    <property type="molecule type" value="Genomic_DNA"/>
</dbReference>
<organism evidence="4">
    <name type="scientific">Arabidopsis lyrata subsp. lyrata</name>
    <name type="common">Lyre-leaved rock-cress</name>
    <dbReference type="NCBI Taxonomy" id="81972"/>
    <lineage>
        <taxon>Eukaryota</taxon>
        <taxon>Viridiplantae</taxon>
        <taxon>Streptophyta</taxon>
        <taxon>Embryophyta</taxon>
        <taxon>Tracheophyta</taxon>
        <taxon>Spermatophyta</taxon>
        <taxon>Magnoliopsida</taxon>
        <taxon>eudicotyledons</taxon>
        <taxon>Gunneridae</taxon>
        <taxon>Pentapetalae</taxon>
        <taxon>rosids</taxon>
        <taxon>malvids</taxon>
        <taxon>Brassicales</taxon>
        <taxon>Brassicaceae</taxon>
        <taxon>Camelineae</taxon>
        <taxon>Arabidopsis</taxon>
    </lineage>
</organism>
<dbReference type="Gramene" id="Al_scaffold_0003_3109">
    <property type="protein sequence ID" value="Al_scaffold_0003_3109"/>
    <property type="gene ID" value="Al_scaffold_0003_3109"/>
</dbReference>
<evidence type="ECO:0000256" key="2">
    <source>
        <dbReference type="SAM" id="MobiDB-lite"/>
    </source>
</evidence>
<sequence length="267" mass="30666">MVSISSMAFPSSVTSMAFPSSVRRIFSSVSSSHNFSRMRSFSSVSVSSSVRSFSVRSFSSTNEELFAKEAEEKLAKEKDEELFAKEAEEKLAKEKDEELFEKEAEEKLAKEAKEAEKLATEAGKVEFAEISDRFTNLLKVHLTPPFTESDVNERKIPVNGYEFLYFLFELPSSKKLVEILMGEKSVQFFLDEVEQNDLAKKYWDLIEEKKAENWDLMKKAEEERKKKAEEERKKKAEEEKKKAEEELKGNDVAEEEQGGEEDDVAEK</sequence>